<dbReference type="AlphaFoldDB" id="A0A921SYE8"/>
<dbReference type="Proteomes" id="UP000742460">
    <property type="component" value="Unassembled WGS sequence"/>
</dbReference>
<sequence>MIDDRAAQLLRERPADRTWLLCDDVPRTDFDEAAAAAGIAPIGCAWIEIDQERARQILVHLLSTSMAHGHALMPAHRARWLADQFLSSAGKFGTRFATNTEGLPEASGASWKPATEHVFDAGVIALGSSGASCYWVAEDS</sequence>
<proteinExistence type="predicted"/>
<evidence type="ECO:0000313" key="1">
    <source>
        <dbReference type="EMBL" id="HJG92182.1"/>
    </source>
</evidence>
<organism evidence="1 2">
    <name type="scientific">Brachybacterium massiliense</name>
    <dbReference type="NCBI Taxonomy" id="1755098"/>
    <lineage>
        <taxon>Bacteria</taxon>
        <taxon>Bacillati</taxon>
        <taxon>Actinomycetota</taxon>
        <taxon>Actinomycetes</taxon>
        <taxon>Micrococcales</taxon>
        <taxon>Dermabacteraceae</taxon>
        <taxon>Brachybacterium</taxon>
    </lineage>
</organism>
<reference evidence="1" key="2">
    <citation type="submission" date="2021-09" db="EMBL/GenBank/DDBJ databases">
        <authorList>
            <person name="Gilroy R."/>
        </authorList>
    </citation>
    <scope>NUCLEOTIDE SEQUENCE</scope>
    <source>
        <strain evidence="1">ChiGjej5B5-22894</strain>
    </source>
</reference>
<protein>
    <submittedName>
        <fullName evidence="1">Uncharacterized protein</fullName>
    </submittedName>
</protein>
<accession>A0A921SYE8</accession>
<evidence type="ECO:0000313" key="2">
    <source>
        <dbReference type="Proteomes" id="UP000742460"/>
    </source>
</evidence>
<gene>
    <name evidence="1" type="ORF">K8V81_10720</name>
</gene>
<comment type="caution">
    <text evidence="1">The sequence shown here is derived from an EMBL/GenBank/DDBJ whole genome shotgun (WGS) entry which is preliminary data.</text>
</comment>
<dbReference type="EMBL" id="DYUE01000245">
    <property type="protein sequence ID" value="HJG92182.1"/>
    <property type="molecule type" value="Genomic_DNA"/>
</dbReference>
<reference evidence="1" key="1">
    <citation type="journal article" date="2021" name="PeerJ">
        <title>Extensive microbial diversity within the chicken gut microbiome revealed by metagenomics and culture.</title>
        <authorList>
            <person name="Gilroy R."/>
            <person name="Ravi A."/>
            <person name="Getino M."/>
            <person name="Pursley I."/>
            <person name="Horton D.L."/>
            <person name="Alikhan N.F."/>
            <person name="Baker D."/>
            <person name="Gharbi K."/>
            <person name="Hall N."/>
            <person name="Watson M."/>
            <person name="Adriaenssens E.M."/>
            <person name="Foster-Nyarko E."/>
            <person name="Jarju S."/>
            <person name="Secka A."/>
            <person name="Antonio M."/>
            <person name="Oren A."/>
            <person name="Chaudhuri R.R."/>
            <person name="La Ragione R."/>
            <person name="Hildebrand F."/>
            <person name="Pallen M.J."/>
        </authorList>
    </citation>
    <scope>NUCLEOTIDE SEQUENCE</scope>
    <source>
        <strain evidence="1">ChiGjej5B5-22894</strain>
    </source>
</reference>
<name>A0A921SYE8_9MICO</name>